<keyword evidence="1" id="KW-0812">Transmembrane</keyword>
<sequence>MIQRLQSVYLLLAAALVVTSMFMPMATIVTPEDPMVLSAMGAYTPGADSKLLFTMWPLTIVLGLSALLALISIFLYRNRPLQMRVCNFTALLLIAFYVVLGIYIYDLYIALNGESLQLQAALSMPVVALVLNYIAYRRIRADERLVRSADRLR</sequence>
<dbReference type="AlphaFoldDB" id="A0A9D1GFE9"/>
<gene>
    <name evidence="2" type="ORF">IAD06_07560</name>
</gene>
<feature type="transmembrane region" description="Helical" evidence="1">
    <location>
        <begin position="88"/>
        <end position="110"/>
    </location>
</feature>
<feature type="transmembrane region" description="Helical" evidence="1">
    <location>
        <begin position="55"/>
        <end position="76"/>
    </location>
</feature>
<protein>
    <submittedName>
        <fullName evidence="2">DUF4293 domain-containing protein</fullName>
    </submittedName>
</protein>
<dbReference type="Pfam" id="PF14126">
    <property type="entry name" value="DUF4293"/>
    <property type="match status" value="1"/>
</dbReference>
<evidence type="ECO:0000256" key="1">
    <source>
        <dbReference type="SAM" id="Phobius"/>
    </source>
</evidence>
<proteinExistence type="predicted"/>
<organism evidence="2 3">
    <name type="scientific">Candidatus Caccoplasma intestinavium</name>
    <dbReference type="NCBI Taxonomy" id="2840716"/>
    <lineage>
        <taxon>Bacteria</taxon>
        <taxon>Pseudomonadati</taxon>
        <taxon>Bacteroidota</taxon>
        <taxon>Bacteroidia</taxon>
        <taxon>Bacteroidales</taxon>
        <taxon>Bacteroidaceae</taxon>
        <taxon>Bacteroidaceae incertae sedis</taxon>
        <taxon>Candidatus Caccoplasma</taxon>
    </lineage>
</organism>
<evidence type="ECO:0000313" key="2">
    <source>
        <dbReference type="EMBL" id="HIT39876.1"/>
    </source>
</evidence>
<feature type="transmembrane region" description="Helical" evidence="1">
    <location>
        <begin position="116"/>
        <end position="135"/>
    </location>
</feature>
<reference evidence="2" key="2">
    <citation type="journal article" date="2021" name="PeerJ">
        <title>Extensive microbial diversity within the chicken gut microbiome revealed by metagenomics and culture.</title>
        <authorList>
            <person name="Gilroy R."/>
            <person name="Ravi A."/>
            <person name="Getino M."/>
            <person name="Pursley I."/>
            <person name="Horton D.L."/>
            <person name="Alikhan N.F."/>
            <person name="Baker D."/>
            <person name="Gharbi K."/>
            <person name="Hall N."/>
            <person name="Watson M."/>
            <person name="Adriaenssens E.M."/>
            <person name="Foster-Nyarko E."/>
            <person name="Jarju S."/>
            <person name="Secka A."/>
            <person name="Antonio M."/>
            <person name="Oren A."/>
            <person name="Chaudhuri R.R."/>
            <person name="La Ragione R."/>
            <person name="Hildebrand F."/>
            <person name="Pallen M.J."/>
        </authorList>
    </citation>
    <scope>NUCLEOTIDE SEQUENCE</scope>
    <source>
        <strain evidence="2">21143</strain>
    </source>
</reference>
<name>A0A9D1GFE9_9BACT</name>
<evidence type="ECO:0000313" key="3">
    <source>
        <dbReference type="Proteomes" id="UP000886722"/>
    </source>
</evidence>
<accession>A0A9D1GFE9</accession>
<comment type="caution">
    <text evidence="2">The sequence shown here is derived from an EMBL/GenBank/DDBJ whole genome shotgun (WGS) entry which is preliminary data.</text>
</comment>
<reference evidence="2" key="1">
    <citation type="submission" date="2020-10" db="EMBL/GenBank/DDBJ databases">
        <authorList>
            <person name="Gilroy R."/>
        </authorList>
    </citation>
    <scope>NUCLEOTIDE SEQUENCE</scope>
    <source>
        <strain evidence="2">21143</strain>
    </source>
</reference>
<dbReference type="Proteomes" id="UP000886722">
    <property type="component" value="Unassembled WGS sequence"/>
</dbReference>
<dbReference type="InterPro" id="IPR025635">
    <property type="entry name" value="DUF4293"/>
</dbReference>
<dbReference type="EMBL" id="DVKT01000058">
    <property type="protein sequence ID" value="HIT39876.1"/>
    <property type="molecule type" value="Genomic_DNA"/>
</dbReference>
<keyword evidence="1" id="KW-0472">Membrane</keyword>
<keyword evidence="1" id="KW-1133">Transmembrane helix</keyword>